<dbReference type="SUPFAM" id="SSF50370">
    <property type="entry name" value="Ricin B-like lectins"/>
    <property type="match status" value="1"/>
</dbReference>
<sequence>MPHNLTGTSTSDSRIRTLNMGEPFGPGIWVLTNVKHKEIAMDLSGGDNQSIIAFRRHGGPNQQWEFTPTDGGCYTIRNVGTGKWLTFPDDANDGKQVIGHDGPRPWEVRVGHEGVNVKDPEESIRIFVPGSDKNLDLKDHGDPTEGNIVQLWERTAGKGQAWYFARPPRAVAFAFTSAHEEDAPLELAASMRHLSIASWLPWSALSYLASNWPSSTGRS</sequence>
<comment type="caution">
    <text evidence="2">The sequence shown here is derived from an EMBL/GenBank/DDBJ whole genome shotgun (WGS) entry which is preliminary data.</text>
</comment>
<evidence type="ECO:0000313" key="3">
    <source>
        <dbReference type="Proteomes" id="UP000383932"/>
    </source>
</evidence>
<dbReference type="Gene3D" id="2.80.10.50">
    <property type="match status" value="1"/>
</dbReference>
<dbReference type="AlphaFoldDB" id="A0A5N5QHL4"/>
<gene>
    <name evidence="2" type="ORF">CTheo_5614</name>
</gene>
<accession>A0A5N5QHL4</accession>
<dbReference type="InterPro" id="IPR000772">
    <property type="entry name" value="Ricin_B_lectin"/>
</dbReference>
<reference evidence="2 3" key="1">
    <citation type="journal article" date="2019" name="Fungal Biol. Biotechnol.">
        <title>Draft genome sequence of fastidious pathogen Ceratobasidium theobromae, which causes vascular-streak dieback in Theobroma cacao.</title>
        <authorList>
            <person name="Ali S.S."/>
            <person name="Asman A."/>
            <person name="Shao J."/>
            <person name="Firmansyah A.P."/>
            <person name="Susilo A.W."/>
            <person name="Rosmana A."/>
            <person name="McMahon P."/>
            <person name="Junaid M."/>
            <person name="Guest D."/>
            <person name="Kheng T.Y."/>
            <person name="Meinhardt L.W."/>
            <person name="Bailey B.A."/>
        </authorList>
    </citation>
    <scope>NUCLEOTIDE SEQUENCE [LARGE SCALE GENOMIC DNA]</scope>
    <source>
        <strain evidence="2 3">CT2</strain>
    </source>
</reference>
<name>A0A5N5QHL4_9AGAM</name>
<keyword evidence="3" id="KW-1185">Reference proteome</keyword>
<organism evidence="2 3">
    <name type="scientific">Ceratobasidium theobromae</name>
    <dbReference type="NCBI Taxonomy" id="1582974"/>
    <lineage>
        <taxon>Eukaryota</taxon>
        <taxon>Fungi</taxon>
        <taxon>Dikarya</taxon>
        <taxon>Basidiomycota</taxon>
        <taxon>Agaricomycotina</taxon>
        <taxon>Agaricomycetes</taxon>
        <taxon>Cantharellales</taxon>
        <taxon>Ceratobasidiaceae</taxon>
        <taxon>Ceratobasidium</taxon>
    </lineage>
</organism>
<dbReference type="CDD" id="cd23422">
    <property type="entry name" value="beta-trefoil_Ricin_MPL_CNL"/>
    <property type="match status" value="1"/>
</dbReference>
<evidence type="ECO:0000259" key="1">
    <source>
        <dbReference type="Pfam" id="PF14200"/>
    </source>
</evidence>
<proteinExistence type="predicted"/>
<dbReference type="InterPro" id="IPR035992">
    <property type="entry name" value="Ricin_B-like_lectins"/>
</dbReference>
<dbReference type="OrthoDB" id="2131701at2759"/>
<dbReference type="Pfam" id="PF14200">
    <property type="entry name" value="RicinB_lectin_2"/>
    <property type="match status" value="1"/>
</dbReference>
<feature type="domain" description="Ricin B lectin" evidence="1">
    <location>
        <begin position="60"/>
        <end position="152"/>
    </location>
</feature>
<protein>
    <recommendedName>
        <fullName evidence="1">Ricin B lectin domain-containing protein</fullName>
    </recommendedName>
</protein>
<dbReference type="Proteomes" id="UP000383932">
    <property type="component" value="Unassembled WGS sequence"/>
</dbReference>
<dbReference type="EMBL" id="SSOP01000134">
    <property type="protein sequence ID" value="KAB5590951.1"/>
    <property type="molecule type" value="Genomic_DNA"/>
</dbReference>
<evidence type="ECO:0000313" key="2">
    <source>
        <dbReference type="EMBL" id="KAB5590951.1"/>
    </source>
</evidence>